<evidence type="ECO:0000313" key="1">
    <source>
        <dbReference type="Ensembl" id="ENSNMLP00000007409.1"/>
    </source>
</evidence>
<reference evidence="1" key="1">
    <citation type="submission" date="2025-08" db="UniProtKB">
        <authorList>
            <consortium name="Ensembl"/>
        </authorList>
    </citation>
    <scope>IDENTIFICATION</scope>
</reference>
<sequence>GLVLKGVVDKRPTHESDMVLFSNFSSPEYIIDLKCAGLWRGLRLQLVVRTVIWTDSWLLCPGSHVGFHNVSGCCFSPWRPKSPSRGISLIARHRRRSTPPGPRWWPRARTPSLLREWEKE</sequence>
<accession>A0A8C6SK07</accession>
<keyword evidence="2" id="KW-1185">Reference proteome</keyword>
<protein>
    <submittedName>
        <fullName evidence="1">Uncharacterized protein</fullName>
    </submittedName>
</protein>
<reference evidence="1" key="2">
    <citation type="submission" date="2025-09" db="UniProtKB">
        <authorList>
            <consortium name="Ensembl"/>
        </authorList>
    </citation>
    <scope>IDENTIFICATION</scope>
</reference>
<name>A0A8C6SK07_9GOBI</name>
<dbReference type="Ensembl" id="ENSNMLT00000008432.1">
    <property type="protein sequence ID" value="ENSNMLP00000007409.1"/>
    <property type="gene ID" value="ENSNMLG00000005316.1"/>
</dbReference>
<dbReference type="Proteomes" id="UP000694523">
    <property type="component" value="Unplaced"/>
</dbReference>
<proteinExistence type="predicted"/>
<dbReference type="AlphaFoldDB" id="A0A8C6SK07"/>
<evidence type="ECO:0000313" key="2">
    <source>
        <dbReference type="Proteomes" id="UP000694523"/>
    </source>
</evidence>
<organism evidence="1 2">
    <name type="scientific">Neogobius melanostomus</name>
    <name type="common">round goby</name>
    <dbReference type="NCBI Taxonomy" id="47308"/>
    <lineage>
        <taxon>Eukaryota</taxon>
        <taxon>Metazoa</taxon>
        <taxon>Chordata</taxon>
        <taxon>Craniata</taxon>
        <taxon>Vertebrata</taxon>
        <taxon>Euteleostomi</taxon>
        <taxon>Actinopterygii</taxon>
        <taxon>Neopterygii</taxon>
        <taxon>Teleostei</taxon>
        <taxon>Neoteleostei</taxon>
        <taxon>Acanthomorphata</taxon>
        <taxon>Gobiaria</taxon>
        <taxon>Gobiiformes</taxon>
        <taxon>Gobioidei</taxon>
        <taxon>Gobiidae</taxon>
        <taxon>Benthophilinae</taxon>
        <taxon>Neogobiini</taxon>
        <taxon>Neogobius</taxon>
    </lineage>
</organism>